<dbReference type="InterPro" id="IPR000056">
    <property type="entry name" value="Ribul_P_3_epim-like"/>
</dbReference>
<dbReference type="PROSITE" id="PS01085">
    <property type="entry name" value="RIBUL_P_3_EPIMER_1"/>
    <property type="match status" value="1"/>
</dbReference>
<feature type="binding site" evidence="10 14">
    <location>
        <begin position="196"/>
        <end position="197"/>
    </location>
    <ligand>
        <name>substrate</name>
    </ligand>
</feature>
<comment type="pathway">
    <text evidence="10">Carbohydrate degradation.</text>
</comment>
<name>A0A8A0RRL2_9FIRM</name>
<evidence type="ECO:0000313" key="15">
    <source>
        <dbReference type="EMBL" id="QSQ09826.1"/>
    </source>
</evidence>
<evidence type="ECO:0000256" key="8">
    <source>
        <dbReference type="ARBA" id="ARBA00022723"/>
    </source>
</evidence>
<reference evidence="15" key="1">
    <citation type="submission" date="2020-07" db="EMBL/GenBank/DDBJ databases">
        <title>Koleobacter methoxysyntrophicus gen. nov., sp. nov., a novel anaerobic bacterium isolated from deep subsurface oil field and proposal of Koleobacterales ord. nov. in the phylum Firmicutes.</title>
        <authorList>
            <person name="Sakamoto S."/>
            <person name="Tamaki H."/>
        </authorList>
    </citation>
    <scope>NUCLEOTIDE SEQUENCE</scope>
    <source>
        <strain evidence="15">NRmbB1</strain>
    </source>
</reference>
<dbReference type="CDD" id="cd00429">
    <property type="entry name" value="RPE"/>
    <property type="match status" value="1"/>
</dbReference>
<feature type="active site" description="Proton acceptor" evidence="10 12">
    <location>
        <position position="34"/>
    </location>
</feature>
<evidence type="ECO:0000256" key="12">
    <source>
        <dbReference type="PIRSR" id="PIRSR001461-1"/>
    </source>
</evidence>
<evidence type="ECO:0000256" key="5">
    <source>
        <dbReference type="ARBA" id="ARBA00001954"/>
    </source>
</evidence>
<feature type="active site" description="Proton donor" evidence="10 12">
    <location>
        <position position="174"/>
    </location>
</feature>
<feature type="binding site" evidence="10 13">
    <location>
        <position position="34"/>
    </location>
    <ligand>
        <name>a divalent metal cation</name>
        <dbReference type="ChEBI" id="CHEBI:60240"/>
    </ligand>
</feature>
<comment type="cofactor">
    <cofactor evidence="4">
        <name>Zn(2+)</name>
        <dbReference type="ChEBI" id="CHEBI:29105"/>
    </cofactor>
</comment>
<dbReference type="GO" id="GO:0005737">
    <property type="term" value="C:cytoplasm"/>
    <property type="evidence" value="ECO:0007669"/>
    <property type="project" value="UniProtKB-ARBA"/>
</dbReference>
<organism evidence="15 16">
    <name type="scientific">Koleobacter methoxysyntrophicus</name>
    <dbReference type="NCBI Taxonomy" id="2751313"/>
    <lineage>
        <taxon>Bacteria</taxon>
        <taxon>Bacillati</taxon>
        <taxon>Bacillota</taxon>
        <taxon>Clostridia</taxon>
        <taxon>Koleobacterales</taxon>
        <taxon>Koleobacteraceae</taxon>
        <taxon>Koleobacter</taxon>
    </lineage>
</organism>
<dbReference type="PROSITE" id="PS01086">
    <property type="entry name" value="RIBUL_P_3_EPIMER_2"/>
    <property type="match status" value="1"/>
</dbReference>
<feature type="binding site" evidence="10 14">
    <location>
        <begin position="141"/>
        <end position="144"/>
    </location>
    <ligand>
        <name>substrate</name>
    </ligand>
</feature>
<comment type="catalytic activity">
    <reaction evidence="1 10 11">
        <text>D-ribulose 5-phosphate = D-xylulose 5-phosphate</text>
        <dbReference type="Rhea" id="RHEA:13677"/>
        <dbReference type="ChEBI" id="CHEBI:57737"/>
        <dbReference type="ChEBI" id="CHEBI:58121"/>
        <dbReference type="EC" id="5.1.3.1"/>
    </reaction>
</comment>
<comment type="cofactor">
    <cofactor evidence="3">
        <name>Co(2+)</name>
        <dbReference type="ChEBI" id="CHEBI:48828"/>
    </cofactor>
</comment>
<keyword evidence="10 11" id="KW-0119">Carbohydrate metabolism</keyword>
<dbReference type="GO" id="GO:0004750">
    <property type="term" value="F:D-ribulose-phosphate 3-epimerase activity"/>
    <property type="evidence" value="ECO:0007669"/>
    <property type="project" value="UniProtKB-UniRule"/>
</dbReference>
<keyword evidence="13" id="KW-0862">Zinc</keyword>
<dbReference type="Gene3D" id="3.20.20.70">
    <property type="entry name" value="Aldolase class I"/>
    <property type="match status" value="1"/>
</dbReference>
<feature type="binding site" evidence="10 14">
    <location>
        <position position="7"/>
    </location>
    <ligand>
        <name>substrate</name>
    </ligand>
</feature>
<sequence>MIMIAPSILSADFTNLLKDIRDVEQANVNMLHIDVMDGHFVPNISIGIPVIKSIKKITELPLDIHLMIIKPERYIEDFINAGGNYITVHAEACLHLHRVVESIRKMGGKPSVALNPATPLSVLDYIINEIDMVLLMTVNPGFGGQSFINGMEKKIWELKNKIQKENPRVRLQVDGGINMENISDVVKAGADIIVAGSAIFESRNVKETIYKLRKKAEGI</sequence>
<dbReference type="InterPro" id="IPR013785">
    <property type="entry name" value="Aldolase_TIM"/>
</dbReference>
<evidence type="ECO:0000256" key="6">
    <source>
        <dbReference type="ARBA" id="ARBA00009541"/>
    </source>
</evidence>
<dbReference type="SUPFAM" id="SSF51366">
    <property type="entry name" value="Ribulose-phoshate binding barrel"/>
    <property type="match status" value="1"/>
</dbReference>
<comment type="cofactor">
    <cofactor evidence="10 13">
        <name>a divalent metal cation</name>
        <dbReference type="ChEBI" id="CHEBI:60240"/>
    </cofactor>
    <text evidence="10 13">Binds 1 divalent metal cation per subunit.</text>
</comment>
<dbReference type="EMBL" id="CP059066">
    <property type="protein sequence ID" value="QSQ09826.1"/>
    <property type="molecule type" value="Genomic_DNA"/>
</dbReference>
<dbReference type="InterPro" id="IPR026019">
    <property type="entry name" value="Ribul_P_3_epim"/>
</dbReference>
<feature type="binding site" evidence="10 14">
    <location>
        <position position="65"/>
    </location>
    <ligand>
        <name>substrate</name>
    </ligand>
</feature>
<dbReference type="GO" id="GO:0019323">
    <property type="term" value="P:pentose catabolic process"/>
    <property type="evidence" value="ECO:0007669"/>
    <property type="project" value="UniProtKB-UniRule"/>
</dbReference>
<dbReference type="PIRSF" id="PIRSF001461">
    <property type="entry name" value="RPE"/>
    <property type="match status" value="1"/>
</dbReference>
<dbReference type="InterPro" id="IPR011060">
    <property type="entry name" value="RibuloseP-bd_barrel"/>
</dbReference>
<keyword evidence="8 10" id="KW-0479">Metal-binding</keyword>
<evidence type="ECO:0000313" key="16">
    <source>
        <dbReference type="Proteomes" id="UP000662904"/>
    </source>
</evidence>
<feature type="binding site" evidence="10 13">
    <location>
        <position position="174"/>
    </location>
    <ligand>
        <name>a divalent metal cation</name>
        <dbReference type="ChEBI" id="CHEBI:60240"/>
    </ligand>
</feature>
<evidence type="ECO:0000256" key="3">
    <source>
        <dbReference type="ARBA" id="ARBA00001941"/>
    </source>
</evidence>
<protein>
    <recommendedName>
        <fullName evidence="7 10">Ribulose-phosphate 3-epimerase</fullName>
        <ecNumber evidence="7 10">5.1.3.1</ecNumber>
    </recommendedName>
</protein>
<evidence type="ECO:0000256" key="11">
    <source>
        <dbReference type="PIRNR" id="PIRNR001461"/>
    </source>
</evidence>
<feature type="binding site" evidence="10 13">
    <location>
        <position position="32"/>
    </location>
    <ligand>
        <name>a divalent metal cation</name>
        <dbReference type="ChEBI" id="CHEBI:60240"/>
    </ligand>
</feature>
<dbReference type="KEGG" id="kme:H0A61_02207"/>
<comment type="function">
    <text evidence="10">Catalyzes the reversible epimerization of D-ribulose 5-phosphate to D-xylulose 5-phosphate.</text>
</comment>
<dbReference type="PANTHER" id="PTHR11749">
    <property type="entry name" value="RIBULOSE-5-PHOSPHATE-3-EPIMERASE"/>
    <property type="match status" value="1"/>
</dbReference>
<proteinExistence type="inferred from homology"/>
<dbReference type="Pfam" id="PF00834">
    <property type="entry name" value="Ribul_P_3_epim"/>
    <property type="match status" value="1"/>
</dbReference>
<evidence type="ECO:0000256" key="7">
    <source>
        <dbReference type="ARBA" id="ARBA00013188"/>
    </source>
</evidence>
<evidence type="ECO:0000256" key="9">
    <source>
        <dbReference type="ARBA" id="ARBA00023235"/>
    </source>
</evidence>
<dbReference type="EC" id="5.1.3.1" evidence="7 10"/>
<accession>A0A8A0RRL2</accession>
<evidence type="ECO:0000256" key="2">
    <source>
        <dbReference type="ARBA" id="ARBA00001936"/>
    </source>
</evidence>
<dbReference type="Proteomes" id="UP000662904">
    <property type="component" value="Chromosome"/>
</dbReference>
<evidence type="ECO:0000256" key="13">
    <source>
        <dbReference type="PIRSR" id="PIRSR001461-2"/>
    </source>
</evidence>
<keyword evidence="13" id="KW-0464">Manganese</keyword>
<dbReference type="FunFam" id="3.20.20.70:FF:000004">
    <property type="entry name" value="Ribulose-phosphate 3-epimerase"/>
    <property type="match status" value="1"/>
</dbReference>
<evidence type="ECO:0000256" key="4">
    <source>
        <dbReference type="ARBA" id="ARBA00001947"/>
    </source>
</evidence>
<keyword evidence="13" id="KW-0170">Cobalt</keyword>
<comment type="cofactor">
    <cofactor evidence="5">
        <name>Fe(2+)</name>
        <dbReference type="ChEBI" id="CHEBI:29033"/>
    </cofactor>
</comment>
<feature type="binding site" evidence="10 13">
    <location>
        <position position="65"/>
    </location>
    <ligand>
        <name>a divalent metal cation</name>
        <dbReference type="ChEBI" id="CHEBI:60240"/>
    </ligand>
</feature>
<comment type="cofactor">
    <cofactor evidence="2">
        <name>Mn(2+)</name>
        <dbReference type="ChEBI" id="CHEBI:29035"/>
    </cofactor>
</comment>
<dbReference type="NCBIfam" id="NF004076">
    <property type="entry name" value="PRK05581.1-4"/>
    <property type="match status" value="1"/>
</dbReference>
<dbReference type="HAMAP" id="MF_02227">
    <property type="entry name" value="RPE"/>
    <property type="match status" value="1"/>
</dbReference>
<evidence type="ECO:0000256" key="14">
    <source>
        <dbReference type="PIRSR" id="PIRSR001461-3"/>
    </source>
</evidence>
<keyword evidence="9 10" id="KW-0413">Isomerase</keyword>
<feature type="binding site" evidence="14">
    <location>
        <position position="176"/>
    </location>
    <ligand>
        <name>substrate</name>
    </ligand>
</feature>
<dbReference type="GO" id="GO:0006098">
    <property type="term" value="P:pentose-phosphate shunt"/>
    <property type="evidence" value="ECO:0007669"/>
    <property type="project" value="UniProtKB-UniRule"/>
</dbReference>
<dbReference type="AlphaFoldDB" id="A0A8A0RRL2"/>
<feature type="binding site" evidence="10">
    <location>
        <begin position="174"/>
        <end position="176"/>
    </location>
    <ligand>
        <name>substrate</name>
    </ligand>
</feature>
<evidence type="ECO:0000256" key="10">
    <source>
        <dbReference type="HAMAP-Rule" id="MF_02227"/>
    </source>
</evidence>
<keyword evidence="16" id="KW-1185">Reference proteome</keyword>
<comment type="similarity">
    <text evidence="6 10 11">Belongs to the ribulose-phosphate 3-epimerase family.</text>
</comment>
<gene>
    <name evidence="10 15" type="primary">rpe</name>
    <name evidence="15" type="ORF">H0A61_02207</name>
</gene>
<dbReference type="GO" id="GO:0046872">
    <property type="term" value="F:metal ion binding"/>
    <property type="evidence" value="ECO:0007669"/>
    <property type="project" value="UniProtKB-UniRule"/>
</dbReference>
<evidence type="ECO:0000256" key="1">
    <source>
        <dbReference type="ARBA" id="ARBA00001782"/>
    </source>
</evidence>
<dbReference type="NCBIfam" id="TIGR01163">
    <property type="entry name" value="rpe"/>
    <property type="match status" value="1"/>
</dbReference>